<evidence type="ECO:0000256" key="6">
    <source>
        <dbReference type="RuleBase" id="RU361157"/>
    </source>
</evidence>
<dbReference type="PIRSF" id="PIRSF006648">
    <property type="entry name" value="DrrB"/>
    <property type="match status" value="1"/>
</dbReference>
<dbReference type="PANTHER" id="PTHR43229">
    <property type="entry name" value="NODULATION PROTEIN J"/>
    <property type="match status" value="1"/>
</dbReference>
<dbReference type="GO" id="GO:0043190">
    <property type="term" value="C:ATP-binding cassette (ABC) transporter complex"/>
    <property type="evidence" value="ECO:0007669"/>
    <property type="project" value="InterPro"/>
</dbReference>
<evidence type="ECO:0000256" key="1">
    <source>
        <dbReference type="ARBA" id="ARBA00004141"/>
    </source>
</evidence>
<proteinExistence type="inferred from homology"/>
<organism evidence="8 9">
    <name type="scientific">Streptomyces sporangiiformans</name>
    <dbReference type="NCBI Taxonomy" id="2315329"/>
    <lineage>
        <taxon>Bacteria</taxon>
        <taxon>Bacillati</taxon>
        <taxon>Actinomycetota</taxon>
        <taxon>Actinomycetes</taxon>
        <taxon>Kitasatosporales</taxon>
        <taxon>Streptomycetaceae</taxon>
        <taxon>Streptomyces</taxon>
    </lineage>
</organism>
<keyword evidence="9" id="KW-1185">Reference proteome</keyword>
<comment type="similarity">
    <text evidence="6">Belongs to the ABC-2 integral membrane protein family.</text>
</comment>
<dbReference type="GO" id="GO:0046677">
    <property type="term" value="P:response to antibiotic"/>
    <property type="evidence" value="ECO:0007669"/>
    <property type="project" value="UniProtKB-KW"/>
</dbReference>
<dbReference type="InterPro" id="IPR013525">
    <property type="entry name" value="ABC2_TM"/>
</dbReference>
<keyword evidence="3 6" id="KW-1133">Transmembrane helix</keyword>
<feature type="domain" description="ABC transmembrane type-2" evidence="7">
    <location>
        <begin position="23"/>
        <end position="258"/>
    </location>
</feature>
<feature type="transmembrane region" description="Helical" evidence="6">
    <location>
        <begin position="29"/>
        <end position="55"/>
    </location>
</feature>
<protein>
    <recommendedName>
        <fullName evidence="6">Transport permease protein</fullName>
    </recommendedName>
</protein>
<name>A0A505DRY8_9ACTN</name>
<comment type="subcellular location">
    <subcellularLocation>
        <location evidence="6">Cell membrane</location>
        <topology evidence="6">Multi-pass membrane protein</topology>
    </subcellularLocation>
    <subcellularLocation>
        <location evidence="1">Membrane</location>
        <topology evidence="1">Multi-pass membrane protein</topology>
    </subcellularLocation>
</comment>
<dbReference type="GO" id="GO:0140359">
    <property type="term" value="F:ABC-type transporter activity"/>
    <property type="evidence" value="ECO:0007669"/>
    <property type="project" value="InterPro"/>
</dbReference>
<evidence type="ECO:0000313" key="8">
    <source>
        <dbReference type="EMBL" id="TPQ23915.1"/>
    </source>
</evidence>
<reference evidence="8 9" key="1">
    <citation type="submission" date="2019-06" db="EMBL/GenBank/DDBJ databases">
        <title>Streptomyces sporangiiformans sp. nov., a novel actinomycete isolated from soil in Mount Song.</title>
        <authorList>
            <person name="Han L."/>
        </authorList>
    </citation>
    <scope>NUCLEOTIDE SEQUENCE [LARGE SCALE GENOMIC DNA]</scope>
    <source>
        <strain evidence="8 9">NEAU-SSA 1</strain>
    </source>
</reference>
<feature type="transmembrane region" description="Helical" evidence="6">
    <location>
        <begin position="135"/>
        <end position="161"/>
    </location>
</feature>
<dbReference type="Pfam" id="PF01061">
    <property type="entry name" value="ABC2_membrane"/>
    <property type="match status" value="1"/>
</dbReference>
<dbReference type="PANTHER" id="PTHR43229:SF2">
    <property type="entry name" value="NODULATION PROTEIN J"/>
    <property type="match status" value="1"/>
</dbReference>
<keyword evidence="4 6" id="KW-0472">Membrane</keyword>
<sequence length="264" mass="28683">MSSISQAARSGSIITGRNLLHIWREPGALISHLCTSIMFVVLFAFVIGGGLGALYPEYLIPGMLGQNAVFVNIYTTVGIAYDMEKGIVDRFRSLPISRAAVIIGRTSSDLAATAMNIALLSLCGLAIGWRIRSDFLSAVAAYGLLLLFAFAISWVGAYIGLRCKRLESAQSLGIMWVFPFTFISSALVGSQYMIQPFKALAEWSPLTALCDTIRDLFGNPAPKDFPEATGWAAQHSALYLVLWCVALLAVFVPLTTRRYRTLSG</sequence>
<dbReference type="EMBL" id="VCHX02000034">
    <property type="protein sequence ID" value="TPQ23915.1"/>
    <property type="molecule type" value="Genomic_DNA"/>
</dbReference>
<evidence type="ECO:0000256" key="5">
    <source>
        <dbReference type="ARBA" id="ARBA00023251"/>
    </source>
</evidence>
<evidence type="ECO:0000256" key="4">
    <source>
        <dbReference type="ARBA" id="ARBA00023136"/>
    </source>
</evidence>
<evidence type="ECO:0000256" key="3">
    <source>
        <dbReference type="ARBA" id="ARBA00022989"/>
    </source>
</evidence>
<dbReference type="InterPro" id="IPR047817">
    <property type="entry name" value="ABC2_TM_bact-type"/>
</dbReference>
<dbReference type="Proteomes" id="UP000317378">
    <property type="component" value="Unassembled WGS sequence"/>
</dbReference>
<comment type="caution">
    <text evidence="6">Lacks conserved residue(s) required for the propagation of feature annotation.</text>
</comment>
<keyword evidence="5" id="KW-0046">Antibiotic resistance</keyword>
<dbReference type="PROSITE" id="PS51012">
    <property type="entry name" value="ABC_TM2"/>
    <property type="match status" value="1"/>
</dbReference>
<evidence type="ECO:0000313" key="9">
    <source>
        <dbReference type="Proteomes" id="UP000317378"/>
    </source>
</evidence>
<keyword evidence="6" id="KW-1003">Cell membrane</keyword>
<dbReference type="AlphaFoldDB" id="A0A505DRY8"/>
<dbReference type="OrthoDB" id="3370990at2"/>
<dbReference type="RefSeq" id="WP_119098535.1">
    <property type="nucleotide sequence ID" value="NZ_QXMJ01000034.1"/>
</dbReference>
<feature type="transmembrane region" description="Helical" evidence="6">
    <location>
        <begin position="236"/>
        <end position="254"/>
    </location>
</feature>
<gene>
    <name evidence="8" type="ORF">FGD71_001600</name>
</gene>
<evidence type="ECO:0000259" key="7">
    <source>
        <dbReference type="PROSITE" id="PS51012"/>
    </source>
</evidence>
<keyword evidence="2 6" id="KW-0812">Transmembrane</keyword>
<dbReference type="InterPro" id="IPR000412">
    <property type="entry name" value="ABC_2_transport"/>
</dbReference>
<accession>A0A505DRY8</accession>
<keyword evidence="6" id="KW-0813">Transport</keyword>
<evidence type="ECO:0000256" key="2">
    <source>
        <dbReference type="ARBA" id="ARBA00022692"/>
    </source>
</evidence>
<comment type="caution">
    <text evidence="8">The sequence shown here is derived from an EMBL/GenBank/DDBJ whole genome shotgun (WGS) entry which is preliminary data.</text>
</comment>
<feature type="transmembrane region" description="Helical" evidence="6">
    <location>
        <begin position="173"/>
        <end position="194"/>
    </location>
</feature>
<feature type="transmembrane region" description="Helical" evidence="6">
    <location>
        <begin position="110"/>
        <end position="129"/>
    </location>
</feature>
<dbReference type="InterPro" id="IPR051784">
    <property type="entry name" value="Nod_factor_ABC_transporter"/>
</dbReference>